<sequence>MEKTIFVCVCILATALCNEVCSPGDDSTCPAGHCCVRESLVYIPEYTGPRPPFQISCRPFRQRGEFCYHSTTDEMCPCDVGLTCATNGGFFGHCA</sequence>
<gene>
    <name evidence="2" type="ORF">DPMN_162884</name>
</gene>
<protein>
    <submittedName>
        <fullName evidence="2">Uncharacterized protein</fullName>
    </submittedName>
</protein>
<dbReference type="AlphaFoldDB" id="A0A9D4ESY5"/>
<dbReference type="Proteomes" id="UP000828390">
    <property type="component" value="Unassembled WGS sequence"/>
</dbReference>
<proteinExistence type="predicted"/>
<feature type="chain" id="PRO_5039545459" evidence="1">
    <location>
        <begin position="18"/>
        <end position="95"/>
    </location>
</feature>
<feature type="signal peptide" evidence="1">
    <location>
        <begin position="1"/>
        <end position="17"/>
    </location>
</feature>
<organism evidence="2 3">
    <name type="scientific">Dreissena polymorpha</name>
    <name type="common">Zebra mussel</name>
    <name type="synonym">Mytilus polymorpha</name>
    <dbReference type="NCBI Taxonomy" id="45954"/>
    <lineage>
        <taxon>Eukaryota</taxon>
        <taxon>Metazoa</taxon>
        <taxon>Spiralia</taxon>
        <taxon>Lophotrochozoa</taxon>
        <taxon>Mollusca</taxon>
        <taxon>Bivalvia</taxon>
        <taxon>Autobranchia</taxon>
        <taxon>Heteroconchia</taxon>
        <taxon>Euheterodonta</taxon>
        <taxon>Imparidentia</taxon>
        <taxon>Neoheterodontei</taxon>
        <taxon>Myida</taxon>
        <taxon>Dreissenoidea</taxon>
        <taxon>Dreissenidae</taxon>
        <taxon>Dreissena</taxon>
    </lineage>
</organism>
<keyword evidence="3" id="KW-1185">Reference proteome</keyword>
<dbReference type="EMBL" id="JAIWYP010000008">
    <property type="protein sequence ID" value="KAH3784813.1"/>
    <property type="molecule type" value="Genomic_DNA"/>
</dbReference>
<evidence type="ECO:0000313" key="3">
    <source>
        <dbReference type="Proteomes" id="UP000828390"/>
    </source>
</evidence>
<evidence type="ECO:0000256" key="1">
    <source>
        <dbReference type="SAM" id="SignalP"/>
    </source>
</evidence>
<dbReference type="OrthoDB" id="6080668at2759"/>
<keyword evidence="1" id="KW-0732">Signal</keyword>
<name>A0A9D4ESY5_DREPO</name>
<comment type="caution">
    <text evidence="2">The sequence shown here is derived from an EMBL/GenBank/DDBJ whole genome shotgun (WGS) entry which is preliminary data.</text>
</comment>
<accession>A0A9D4ESY5</accession>
<reference evidence="2" key="1">
    <citation type="journal article" date="2019" name="bioRxiv">
        <title>The Genome of the Zebra Mussel, Dreissena polymorpha: A Resource for Invasive Species Research.</title>
        <authorList>
            <person name="McCartney M.A."/>
            <person name="Auch B."/>
            <person name="Kono T."/>
            <person name="Mallez S."/>
            <person name="Zhang Y."/>
            <person name="Obille A."/>
            <person name="Becker A."/>
            <person name="Abrahante J.E."/>
            <person name="Garbe J."/>
            <person name="Badalamenti J.P."/>
            <person name="Herman A."/>
            <person name="Mangelson H."/>
            <person name="Liachko I."/>
            <person name="Sullivan S."/>
            <person name="Sone E.D."/>
            <person name="Koren S."/>
            <person name="Silverstein K.A.T."/>
            <person name="Beckman K.B."/>
            <person name="Gohl D.M."/>
        </authorList>
    </citation>
    <scope>NUCLEOTIDE SEQUENCE</scope>
    <source>
        <strain evidence="2">Duluth1</strain>
        <tissue evidence="2">Whole animal</tissue>
    </source>
</reference>
<reference evidence="2" key="2">
    <citation type="submission" date="2020-11" db="EMBL/GenBank/DDBJ databases">
        <authorList>
            <person name="McCartney M.A."/>
            <person name="Auch B."/>
            <person name="Kono T."/>
            <person name="Mallez S."/>
            <person name="Becker A."/>
            <person name="Gohl D.M."/>
            <person name="Silverstein K.A.T."/>
            <person name="Koren S."/>
            <person name="Bechman K.B."/>
            <person name="Herman A."/>
            <person name="Abrahante J.E."/>
            <person name="Garbe J."/>
        </authorList>
    </citation>
    <scope>NUCLEOTIDE SEQUENCE</scope>
    <source>
        <strain evidence="2">Duluth1</strain>
        <tissue evidence="2">Whole animal</tissue>
    </source>
</reference>
<dbReference type="Gene3D" id="2.10.80.10">
    <property type="entry name" value="Lipase, subunit A"/>
    <property type="match status" value="1"/>
</dbReference>
<evidence type="ECO:0000313" key="2">
    <source>
        <dbReference type="EMBL" id="KAH3784813.1"/>
    </source>
</evidence>